<reference evidence="1 2" key="1">
    <citation type="submission" date="2020-03" db="EMBL/GenBank/DDBJ databases">
        <title>Rahnella aceri sp. nov., isoated from traditional Jeju Makgeolli.</title>
        <authorList>
            <person name="Kim I.S."/>
            <person name="Jeon D."/>
        </authorList>
    </citation>
    <scope>NUCLEOTIDE SEQUENCE [LARGE SCALE GENOMIC DNA]</scope>
    <source>
        <strain evidence="1 2">Lac-M11</strain>
    </source>
</reference>
<protein>
    <submittedName>
        <fullName evidence="1">Uncharacterized protein</fullName>
    </submittedName>
</protein>
<dbReference type="RefSeq" id="WP_165059952.1">
    <property type="nucleotide sequence ID" value="NZ_JAADJS010000003.1"/>
</dbReference>
<dbReference type="EMBL" id="JAADJS010000003">
    <property type="protein sequence ID" value="NGX88499.1"/>
    <property type="molecule type" value="Genomic_DNA"/>
</dbReference>
<accession>A0A6M2B6K7</accession>
<sequence length="611" mass="68685">MNNQIIVQNICFIRADPDRPVYFYCAAAPGIMVTRDDQPAVQLQIFRNSSEPATVYYASLSLQTLLVSSPEAARAAADASTDIPRDAVLLPLQAISCSATLNIPGFITGLTSKTALNDQQNCYLLARLGPQDNIALLTSLMAKPETAPVTVSYKIDYLQQLPPATFELEASWDKVYEFLQESMGFNLLFFSVDIENTSSRLITDKIVTIKVRDTDPDKHIAQAGAELTQILLSEFFTPVFADVPAQPRPQAGFYLQRVSVKDIEQRRLSGKLSETTVVKRSVYPQALFSELVKGTDYQAGRVITETDLQDDFFASRNVQINLLTPELDSNIQLVMARLRYGDNVQQYAFRKGDVLPKHFKAPSITDPKTGKMLWPVGYDFIVYFNKPFGSVTSVSSGDLQTELDDIYLDLDSVYARYDFLIRAASQFNWNWYQSVLVTVRCRHRLLPGPIVSKIFQITPTSREEDYPVTLPDPDLYLFDVSKEYSSEVNSPHLSAVIEEPTSQDISLFSSLYHQRVLTLSANMDWQEVEKVIVSVSYPYSPTDENACLQQVFQFTEKDAAIQRFSADQPDPARLTVNLDIWFTYQDGKGGDHPEYVQTATVQDSINIANLI</sequence>
<evidence type="ECO:0000313" key="1">
    <source>
        <dbReference type="EMBL" id="NGX88499.1"/>
    </source>
</evidence>
<keyword evidence="2" id="KW-1185">Reference proteome</keyword>
<dbReference type="AlphaFoldDB" id="A0A6M2B6K7"/>
<proteinExistence type="predicted"/>
<gene>
    <name evidence="1" type="ORF">GW579_15580</name>
</gene>
<name>A0A6M2B6K7_9GAMM</name>
<evidence type="ECO:0000313" key="2">
    <source>
        <dbReference type="Proteomes" id="UP000476696"/>
    </source>
</evidence>
<dbReference type="Proteomes" id="UP000476696">
    <property type="component" value="Unassembled WGS sequence"/>
</dbReference>
<comment type="caution">
    <text evidence="1">The sequence shown here is derived from an EMBL/GenBank/DDBJ whole genome shotgun (WGS) entry which is preliminary data.</text>
</comment>
<organism evidence="1 2">
    <name type="scientific">Rahnella contaminans</name>
    <dbReference type="NCBI Taxonomy" id="2703882"/>
    <lineage>
        <taxon>Bacteria</taxon>
        <taxon>Pseudomonadati</taxon>
        <taxon>Pseudomonadota</taxon>
        <taxon>Gammaproteobacteria</taxon>
        <taxon>Enterobacterales</taxon>
        <taxon>Yersiniaceae</taxon>
        <taxon>Rahnella</taxon>
    </lineage>
</organism>